<proteinExistence type="predicted"/>
<gene>
    <name evidence="8" type="ORF">EZV62_005615</name>
</gene>
<dbReference type="EMBL" id="VAHF01000002">
    <property type="protein sequence ID" value="TXG70680.1"/>
    <property type="molecule type" value="Genomic_DNA"/>
</dbReference>
<feature type="transmembrane region" description="Helical" evidence="6">
    <location>
        <begin position="20"/>
        <end position="38"/>
    </location>
</feature>
<name>A0A5C7IN78_9ROSI</name>
<keyword evidence="3" id="KW-0142">cGMP-binding</keyword>
<keyword evidence="3" id="KW-0547">Nucleotide-binding</keyword>
<evidence type="ECO:0000256" key="5">
    <source>
        <dbReference type="ARBA" id="ARBA00023303"/>
    </source>
</evidence>
<sequence length="572" mass="65763">MGTNSVTKNELPTKKLNTVFLFWIISISVDPLLYYAIGIDDGEYYVNSQLILFLLAFYTVIILIRICFLVACPCSKRLCVFVLGQSCWDIFVYLKMMIFFVLILISDNSKTRAFKIAVILVTIYLIFYSTRIFRIYKLFTGKAKRIIGQIVINLVLYLYGGHLFGGIWYAFSVRKTMDRSDAYKNCVISQTGKNITKLLETLGGLNDVCQNETDSKSNEWGIFKDAFESGILEVNKNFLEKVFYCFRWGLQNLSGFGQNLEPSTSFLENAFVIVIAIYGVVMFTFFIGNMQMYIKDATKKWKEKEREKEEKKQEILEKWFPFRKLSEKLQKCIKEHQLKNKWKLKGDVDVENLLSNLPTDLGNNIKRELCLDLLQNVGRFRSWNEVSLVHVCDRLKPIVYAKRANIVRKGKPIDEMSIVLQGKLCTFSSKDTGSTSNVSRESRKDLLKEGDFCGEELVNWVQDEPSSSKKLISNRTIKALTKVEALVLRTDDLKDIYNQKAKVIQAFLRKRRIMISGRNGQTPPGELTDPEIVVEGINSSVLEIVVESGVECDEDEDEEKGFLSHFNSRFFS</sequence>
<dbReference type="Pfam" id="PF00027">
    <property type="entry name" value="cNMP_binding"/>
    <property type="match status" value="1"/>
</dbReference>
<evidence type="ECO:0000256" key="6">
    <source>
        <dbReference type="SAM" id="Phobius"/>
    </source>
</evidence>
<dbReference type="PANTHER" id="PTHR45651">
    <property type="entry name" value="CYCLIC NUCLEOTIDE-GATED ION CHANNEL 15-RELATED-RELATED"/>
    <property type="match status" value="1"/>
</dbReference>
<dbReference type="OrthoDB" id="10354524at2759"/>
<dbReference type="GO" id="GO:0030553">
    <property type="term" value="F:cGMP binding"/>
    <property type="evidence" value="ECO:0007669"/>
    <property type="project" value="UniProtKB-KW"/>
</dbReference>
<feature type="transmembrane region" description="Helical" evidence="6">
    <location>
        <begin position="50"/>
        <end position="71"/>
    </location>
</feature>
<keyword evidence="6" id="KW-1133">Transmembrane helix</keyword>
<keyword evidence="4" id="KW-1071">Ligand-gated ion channel</keyword>
<dbReference type="Gene3D" id="2.60.120.10">
    <property type="entry name" value="Jelly Rolls"/>
    <property type="match status" value="1"/>
</dbReference>
<evidence type="ECO:0000313" key="9">
    <source>
        <dbReference type="Proteomes" id="UP000323000"/>
    </source>
</evidence>
<keyword evidence="5" id="KW-0407">Ion channel</keyword>
<keyword evidence="9" id="KW-1185">Reference proteome</keyword>
<keyword evidence="4" id="KW-0813">Transport</keyword>
<dbReference type="PANTHER" id="PTHR45651:SF5">
    <property type="entry name" value="CYCLIC NUCLEOTIDE-GATED ION CHANNEL 1"/>
    <property type="match status" value="1"/>
</dbReference>
<dbReference type="GO" id="GO:0005516">
    <property type="term" value="F:calmodulin binding"/>
    <property type="evidence" value="ECO:0007669"/>
    <property type="project" value="UniProtKB-KW"/>
</dbReference>
<keyword evidence="6" id="KW-0472">Membrane</keyword>
<reference evidence="9" key="1">
    <citation type="journal article" date="2019" name="Gigascience">
        <title>De novo genome assembly of the endangered Acer yangbiense, a plant species with extremely small populations endemic to Yunnan Province, China.</title>
        <authorList>
            <person name="Yang J."/>
            <person name="Wariss H.M."/>
            <person name="Tao L."/>
            <person name="Zhang R."/>
            <person name="Yun Q."/>
            <person name="Hollingsworth P."/>
            <person name="Dao Z."/>
            <person name="Luo G."/>
            <person name="Guo H."/>
            <person name="Ma Y."/>
            <person name="Sun W."/>
        </authorList>
    </citation>
    <scope>NUCLEOTIDE SEQUENCE [LARGE SCALE GENOMIC DNA]</scope>
    <source>
        <strain evidence="9">cv. Malutang</strain>
    </source>
</reference>
<keyword evidence="1" id="KW-0140">cGMP</keyword>
<protein>
    <recommendedName>
        <fullName evidence="7">Cyclic nucleotide-binding domain-containing protein</fullName>
    </recommendedName>
</protein>
<dbReference type="GO" id="GO:0034220">
    <property type="term" value="P:monoatomic ion transmembrane transport"/>
    <property type="evidence" value="ECO:0007669"/>
    <property type="project" value="UniProtKB-KW"/>
</dbReference>
<dbReference type="InterPro" id="IPR014710">
    <property type="entry name" value="RmlC-like_jellyroll"/>
</dbReference>
<organism evidence="8 9">
    <name type="scientific">Acer yangbiense</name>
    <dbReference type="NCBI Taxonomy" id="1000413"/>
    <lineage>
        <taxon>Eukaryota</taxon>
        <taxon>Viridiplantae</taxon>
        <taxon>Streptophyta</taxon>
        <taxon>Embryophyta</taxon>
        <taxon>Tracheophyta</taxon>
        <taxon>Spermatophyta</taxon>
        <taxon>Magnoliopsida</taxon>
        <taxon>eudicotyledons</taxon>
        <taxon>Gunneridae</taxon>
        <taxon>Pentapetalae</taxon>
        <taxon>rosids</taxon>
        <taxon>malvids</taxon>
        <taxon>Sapindales</taxon>
        <taxon>Sapindaceae</taxon>
        <taxon>Hippocastanoideae</taxon>
        <taxon>Acereae</taxon>
        <taxon>Acer</taxon>
    </lineage>
</organism>
<evidence type="ECO:0000256" key="3">
    <source>
        <dbReference type="ARBA" id="ARBA00022992"/>
    </source>
</evidence>
<dbReference type="InterPro" id="IPR018490">
    <property type="entry name" value="cNMP-bd_dom_sf"/>
</dbReference>
<dbReference type="AlphaFoldDB" id="A0A5C7IN78"/>
<dbReference type="GO" id="GO:0016020">
    <property type="term" value="C:membrane"/>
    <property type="evidence" value="ECO:0007669"/>
    <property type="project" value="UniProtKB-SubCell"/>
</dbReference>
<evidence type="ECO:0000256" key="2">
    <source>
        <dbReference type="ARBA" id="ARBA00022860"/>
    </source>
</evidence>
<accession>A0A5C7IN78</accession>
<feature type="transmembrane region" description="Helical" evidence="6">
    <location>
        <begin position="270"/>
        <end position="294"/>
    </location>
</feature>
<dbReference type="PROSITE" id="PS50042">
    <property type="entry name" value="CNMP_BINDING_3"/>
    <property type="match status" value="1"/>
</dbReference>
<comment type="caution">
    <text evidence="8">The sequence shown here is derived from an EMBL/GenBank/DDBJ whole genome shotgun (WGS) entry which is preliminary data.</text>
</comment>
<keyword evidence="2" id="KW-0112">Calmodulin-binding</keyword>
<dbReference type="SMART" id="SM00100">
    <property type="entry name" value="cNMP"/>
    <property type="match status" value="1"/>
</dbReference>
<dbReference type="Proteomes" id="UP000323000">
    <property type="component" value="Chromosome 2"/>
</dbReference>
<feature type="transmembrane region" description="Helical" evidence="6">
    <location>
        <begin position="150"/>
        <end position="171"/>
    </location>
</feature>
<evidence type="ECO:0000259" key="7">
    <source>
        <dbReference type="PROSITE" id="PS50042"/>
    </source>
</evidence>
<dbReference type="SUPFAM" id="SSF51206">
    <property type="entry name" value="cAMP-binding domain-like"/>
    <property type="match status" value="1"/>
</dbReference>
<evidence type="ECO:0000256" key="1">
    <source>
        <dbReference type="ARBA" id="ARBA00022535"/>
    </source>
</evidence>
<feature type="domain" description="Cyclic nucleotide-binding" evidence="7">
    <location>
        <begin position="379"/>
        <end position="468"/>
    </location>
</feature>
<dbReference type="GO" id="GO:0030552">
    <property type="term" value="F:cAMP binding"/>
    <property type="evidence" value="ECO:0007669"/>
    <property type="project" value="UniProtKB-KW"/>
</dbReference>
<feature type="transmembrane region" description="Helical" evidence="6">
    <location>
        <begin position="112"/>
        <end position="129"/>
    </location>
</feature>
<feature type="transmembrane region" description="Helical" evidence="6">
    <location>
        <begin position="78"/>
        <end position="106"/>
    </location>
</feature>
<dbReference type="InterPro" id="IPR000595">
    <property type="entry name" value="cNMP-bd_dom"/>
</dbReference>
<evidence type="ECO:0000256" key="4">
    <source>
        <dbReference type="ARBA" id="ARBA00023286"/>
    </source>
</evidence>
<dbReference type="SUPFAM" id="SSF81324">
    <property type="entry name" value="Voltage-gated potassium channels"/>
    <property type="match status" value="1"/>
</dbReference>
<dbReference type="CDD" id="cd00038">
    <property type="entry name" value="CAP_ED"/>
    <property type="match status" value="1"/>
</dbReference>
<keyword evidence="6" id="KW-0812">Transmembrane</keyword>
<evidence type="ECO:0000313" key="8">
    <source>
        <dbReference type="EMBL" id="TXG70680.1"/>
    </source>
</evidence>
<keyword evidence="4" id="KW-0406">Ion transport</keyword>